<proteinExistence type="predicted"/>
<dbReference type="EMBL" id="RWGY01000011">
    <property type="protein sequence ID" value="TVU28127.1"/>
    <property type="molecule type" value="Genomic_DNA"/>
</dbReference>
<name>A0A5J9UYG0_9POAL</name>
<comment type="caution">
    <text evidence="2">The sequence shown here is derived from an EMBL/GenBank/DDBJ whole genome shotgun (WGS) entry which is preliminary data.</text>
</comment>
<feature type="region of interest" description="Disordered" evidence="1">
    <location>
        <begin position="28"/>
        <end position="57"/>
    </location>
</feature>
<dbReference type="InterPro" id="IPR001337">
    <property type="entry name" value="TMV-like_coat"/>
</dbReference>
<dbReference type="OrthoDB" id="686253at2759"/>
<evidence type="ECO:0000256" key="1">
    <source>
        <dbReference type="SAM" id="MobiDB-lite"/>
    </source>
</evidence>
<dbReference type="Gene3D" id="1.20.120.70">
    <property type="entry name" value="Tobacco mosaic virus-like, coat protein"/>
    <property type="match status" value="1"/>
</dbReference>
<dbReference type="InterPro" id="IPR036417">
    <property type="entry name" value="TMV-like_coat_sf"/>
</dbReference>
<evidence type="ECO:0000313" key="3">
    <source>
        <dbReference type="Proteomes" id="UP000324897"/>
    </source>
</evidence>
<reference evidence="2 3" key="1">
    <citation type="journal article" date="2019" name="Sci. Rep.">
        <title>A high-quality genome of Eragrostis curvula grass provides insights into Poaceae evolution and supports new strategies to enhance forage quality.</title>
        <authorList>
            <person name="Carballo J."/>
            <person name="Santos B.A.C.M."/>
            <person name="Zappacosta D."/>
            <person name="Garbus I."/>
            <person name="Selva J.P."/>
            <person name="Gallo C.A."/>
            <person name="Diaz A."/>
            <person name="Albertini E."/>
            <person name="Caccamo M."/>
            <person name="Echenique V."/>
        </authorList>
    </citation>
    <scope>NUCLEOTIDE SEQUENCE [LARGE SCALE GENOMIC DNA]</scope>
    <source>
        <strain evidence="3">cv. Victoria</strain>
        <tissue evidence="2">Leaf</tissue>
    </source>
</reference>
<dbReference type="SUPFAM" id="SSF47195">
    <property type="entry name" value="TMV-like viral coat proteins"/>
    <property type="match status" value="1"/>
</dbReference>
<keyword evidence="3" id="KW-1185">Reference proteome</keyword>
<dbReference type="GO" id="GO:0005198">
    <property type="term" value="F:structural molecule activity"/>
    <property type="evidence" value="ECO:0007669"/>
    <property type="project" value="InterPro"/>
</dbReference>
<accession>A0A5J9UYG0</accession>
<dbReference type="Pfam" id="PF00721">
    <property type="entry name" value="TMV_coat"/>
    <property type="match status" value="1"/>
</dbReference>
<sequence>MMLSCQLLSTHGQPLLFYHFQTMKRAAQHDAGSDDEEDNNNNNRRNTRKVPSAAVTSSNPVTMDLAAAFNNGHWRRVPRVIRNAVDGAQGQPLPRGYSPAVSVQIPRAHCWAPYDVVVSALRSLSGRNLLEQPSRAAARATLDGLFEHPAPFDADVRFPEGAVYLSLELPPFGPCVRRINNELRRVEATMGNRPYMFTDENMVTACVKFLEAVGRAAGMATSAWAEAENPNKQVLYDRVVFEEKFGLTWTDA</sequence>
<feature type="non-terminal residue" evidence="2">
    <location>
        <position position="1"/>
    </location>
</feature>
<gene>
    <name evidence="2" type="ORF">EJB05_19636</name>
</gene>
<protein>
    <submittedName>
        <fullName evidence="2">Uncharacterized protein</fullName>
    </submittedName>
</protein>
<organism evidence="2 3">
    <name type="scientific">Eragrostis curvula</name>
    <name type="common">weeping love grass</name>
    <dbReference type="NCBI Taxonomy" id="38414"/>
    <lineage>
        <taxon>Eukaryota</taxon>
        <taxon>Viridiplantae</taxon>
        <taxon>Streptophyta</taxon>
        <taxon>Embryophyta</taxon>
        <taxon>Tracheophyta</taxon>
        <taxon>Spermatophyta</taxon>
        <taxon>Magnoliopsida</taxon>
        <taxon>Liliopsida</taxon>
        <taxon>Poales</taxon>
        <taxon>Poaceae</taxon>
        <taxon>PACMAD clade</taxon>
        <taxon>Chloridoideae</taxon>
        <taxon>Eragrostideae</taxon>
        <taxon>Eragrostidinae</taxon>
        <taxon>Eragrostis</taxon>
    </lineage>
</organism>
<evidence type="ECO:0000313" key="2">
    <source>
        <dbReference type="EMBL" id="TVU28127.1"/>
    </source>
</evidence>
<dbReference type="AlphaFoldDB" id="A0A5J9UYG0"/>
<dbReference type="Gramene" id="TVU28127">
    <property type="protein sequence ID" value="TVU28127"/>
    <property type="gene ID" value="EJB05_19636"/>
</dbReference>
<dbReference type="Proteomes" id="UP000324897">
    <property type="component" value="Chromosome 1"/>
</dbReference>